<evidence type="ECO:0008006" key="4">
    <source>
        <dbReference type="Google" id="ProtNLM"/>
    </source>
</evidence>
<dbReference type="SUPFAM" id="SSF49478">
    <property type="entry name" value="Cna protein B-type domain"/>
    <property type="match status" value="1"/>
</dbReference>
<dbReference type="OrthoDB" id="281179at2"/>
<dbReference type="RefSeq" id="WP_002653705.1">
    <property type="nucleotide sequence ID" value="NZ_CH672376.1"/>
</dbReference>
<feature type="signal peptide" evidence="1">
    <location>
        <begin position="1"/>
        <end position="18"/>
    </location>
</feature>
<keyword evidence="1" id="KW-0732">Signal</keyword>
<protein>
    <recommendedName>
        <fullName evidence="4">Lipoprotein</fullName>
    </recommendedName>
</protein>
<dbReference type="AlphaFoldDB" id="A3ZPN6"/>
<dbReference type="PROSITE" id="PS51257">
    <property type="entry name" value="PROKAR_LIPOPROTEIN"/>
    <property type="match status" value="1"/>
</dbReference>
<dbReference type="Gene3D" id="2.60.40.10">
    <property type="entry name" value="Immunoglobulins"/>
    <property type="match status" value="1"/>
</dbReference>
<proteinExistence type="predicted"/>
<name>A3ZPN6_9BACT</name>
<dbReference type="InterPro" id="IPR013783">
    <property type="entry name" value="Ig-like_fold"/>
</dbReference>
<organism evidence="2 3">
    <name type="scientific">Blastopirellula marina DSM 3645</name>
    <dbReference type="NCBI Taxonomy" id="314230"/>
    <lineage>
        <taxon>Bacteria</taxon>
        <taxon>Pseudomonadati</taxon>
        <taxon>Planctomycetota</taxon>
        <taxon>Planctomycetia</taxon>
        <taxon>Pirellulales</taxon>
        <taxon>Pirellulaceae</taxon>
        <taxon>Blastopirellula</taxon>
    </lineage>
</organism>
<dbReference type="STRING" id="314230.DSM3645_29072"/>
<accession>A3ZPN6</accession>
<dbReference type="Proteomes" id="UP000004358">
    <property type="component" value="Unassembled WGS sequence"/>
</dbReference>
<reference evidence="2 3" key="1">
    <citation type="submission" date="2006-02" db="EMBL/GenBank/DDBJ databases">
        <authorList>
            <person name="Amann R."/>
            <person name="Ferriera S."/>
            <person name="Johnson J."/>
            <person name="Kravitz S."/>
            <person name="Halpern A."/>
            <person name="Remington K."/>
            <person name="Beeson K."/>
            <person name="Tran B."/>
            <person name="Rogers Y.-H."/>
            <person name="Friedman R."/>
            <person name="Venter J.C."/>
        </authorList>
    </citation>
    <scope>NUCLEOTIDE SEQUENCE [LARGE SCALE GENOMIC DNA]</scope>
    <source>
        <strain evidence="2 3">DSM 3645</strain>
    </source>
</reference>
<comment type="caution">
    <text evidence="2">The sequence shown here is derived from an EMBL/GenBank/DDBJ whole genome shotgun (WGS) entry which is preliminary data.</text>
</comment>
<evidence type="ECO:0000256" key="1">
    <source>
        <dbReference type="SAM" id="SignalP"/>
    </source>
</evidence>
<dbReference type="eggNOG" id="ENOG502ZRIG">
    <property type="taxonomic scope" value="Bacteria"/>
</dbReference>
<gene>
    <name evidence="2" type="ORF">DSM3645_29072</name>
</gene>
<feature type="chain" id="PRO_5002663586" description="Lipoprotein" evidence="1">
    <location>
        <begin position="19"/>
        <end position="159"/>
    </location>
</feature>
<sequence length="159" mass="17346">MIHRTIIGLILCVMSMIAAVGCSSGQDKWTAMRPPVFKTQGVVRMDGQPLPGATVIFSTTTGNYSGTALTDSAGRYQMTTFEDFDGVTEGEFQVSVEKNDWIEIGPETGDPEGGTYRRPLKKVPLTPAKYRDFEKSELTAIVTPAGPNQFDFDIQSDAK</sequence>
<dbReference type="HOGENOM" id="CLU_113730_1_0_0"/>
<dbReference type="EMBL" id="AANZ01000004">
    <property type="protein sequence ID" value="EAQ81714.1"/>
    <property type="molecule type" value="Genomic_DNA"/>
</dbReference>
<evidence type="ECO:0000313" key="2">
    <source>
        <dbReference type="EMBL" id="EAQ81714.1"/>
    </source>
</evidence>
<evidence type="ECO:0000313" key="3">
    <source>
        <dbReference type="Proteomes" id="UP000004358"/>
    </source>
</evidence>